<keyword evidence="1" id="KW-0808">Transferase</keyword>
<dbReference type="InterPro" id="IPR043138">
    <property type="entry name" value="GGT_lsub"/>
</dbReference>
<comment type="caution">
    <text evidence="1">The sequence shown here is derived from an EMBL/GenBank/DDBJ whole genome shotgun (WGS) entry which is preliminary data.</text>
</comment>
<gene>
    <name evidence="1" type="primary">ggt</name>
    <name evidence="1" type="ORF">EPIR_0925</name>
</gene>
<keyword evidence="1" id="KW-0012">Acyltransferase</keyword>
<evidence type="ECO:0000313" key="1">
    <source>
        <dbReference type="EMBL" id="CCG86290.1"/>
    </source>
</evidence>
<dbReference type="InterPro" id="IPR043137">
    <property type="entry name" value="GGT_ssub_C"/>
</dbReference>
<organism evidence="1 2">
    <name type="scientific">Erwinia piriflorinigrans CFBP 5888</name>
    <dbReference type="NCBI Taxonomy" id="1161919"/>
    <lineage>
        <taxon>Bacteria</taxon>
        <taxon>Pseudomonadati</taxon>
        <taxon>Pseudomonadota</taxon>
        <taxon>Gammaproteobacteria</taxon>
        <taxon>Enterobacterales</taxon>
        <taxon>Erwiniaceae</taxon>
        <taxon>Erwinia</taxon>
    </lineage>
</organism>
<protein>
    <submittedName>
        <fullName evidence="1">Gamma-glutamyltranspeptidase</fullName>
        <ecNumber evidence="1">2.3.2.2</ecNumber>
    </submittedName>
</protein>
<evidence type="ECO:0000313" key="2">
    <source>
        <dbReference type="Proteomes" id="UP000018217"/>
    </source>
</evidence>
<dbReference type="STRING" id="1161919.EPIR_0925"/>
<dbReference type="InterPro" id="IPR029055">
    <property type="entry name" value="Ntn_hydrolases_N"/>
</dbReference>
<dbReference type="PRINTS" id="PR01210">
    <property type="entry name" value="GGTRANSPTASE"/>
</dbReference>
<dbReference type="GO" id="GO:0103068">
    <property type="term" value="F:leukotriene C4 gamma-glutamyl transferase activity"/>
    <property type="evidence" value="ECO:0007669"/>
    <property type="project" value="UniProtKB-EC"/>
</dbReference>
<keyword evidence="2" id="KW-1185">Reference proteome</keyword>
<reference evidence="1 2" key="1">
    <citation type="journal article" date="2013" name="Syst. Appl. Microbiol.">
        <title>Phylogenetic position and virulence apparatus of the pear flower necrosis pathogen Erwinia piriflorinigrans CFBP 5888T as assessed by comparative genomics.</title>
        <authorList>
            <person name="Smits T.H."/>
            <person name="Rezzonico F."/>
            <person name="Lopez M.M."/>
            <person name="Blom J."/>
            <person name="Goesmann A."/>
            <person name="Frey J.E."/>
            <person name="Duffy B."/>
        </authorList>
    </citation>
    <scope>NUCLEOTIDE SEQUENCE [LARGE SCALE GENOMIC DNA]</scope>
    <source>
        <strain evidence="2">CFBP5888</strain>
    </source>
</reference>
<dbReference type="Gene3D" id="3.60.20.40">
    <property type="match status" value="1"/>
</dbReference>
<dbReference type="EMBL" id="CAHS01000013">
    <property type="protein sequence ID" value="CCG86290.1"/>
    <property type="molecule type" value="Genomic_DNA"/>
</dbReference>
<dbReference type="Pfam" id="PF01019">
    <property type="entry name" value="G_glu_transpept"/>
    <property type="match status" value="1"/>
</dbReference>
<dbReference type="Gene3D" id="1.10.246.130">
    <property type="match status" value="1"/>
</dbReference>
<proteinExistence type="predicted"/>
<dbReference type="InterPro" id="IPR052896">
    <property type="entry name" value="GGT-like_enzyme"/>
</dbReference>
<dbReference type="PANTHER" id="PTHR43881:SF5">
    <property type="entry name" value="GAMMA-GLUTAMYLTRANSPEPTIDASE"/>
    <property type="match status" value="1"/>
</dbReference>
<dbReference type="AlphaFoldDB" id="V5Z5K3"/>
<dbReference type="EC" id="2.3.2.2" evidence="1"/>
<accession>V5Z5K3</accession>
<name>V5Z5K3_9GAMM</name>
<dbReference type="Proteomes" id="UP000018217">
    <property type="component" value="Unassembled WGS sequence"/>
</dbReference>
<dbReference type="PANTHER" id="PTHR43881">
    <property type="entry name" value="GAMMA-GLUTAMYLTRANSPEPTIDASE (AFU_ORTHOLOGUE AFUA_4G13580)"/>
    <property type="match status" value="1"/>
</dbReference>
<sequence>MITAPVPVCHAMRILLADGFTPVIAPSCNKLEQLLLDKPISYPMDENGMNQSNMAPLGMAVTPHHLASETALGILREGGNAIEAMVAAAASIAVVYPHMNGLGGDGFWLILPPGADPIAIDASGAAGSLATAEFYRGSKTIPHRGPRAALTVPGTVSGWSLALEISHELGGKQRPLARLLTDAIRYAADGIPVTASQSTATASKYAELYQQPGFAATFLPDGTIPSPGSRFTQPELASTLIHLAEAGLESFYRGPLAHRLADELSRLGMPITLQDLNAQRAKRVKPLHIRHQHGDIYNMTPPTQGLVSLAILGITDRLKLAEADEAQTIHRIVEATKLAFGLRDRYITDPRHMSEDMQALLDSDRLAQLAAQIDPNQAAPWGSGKGPGDTVWMGVVDSSGLAVSFIQSIYHEFGSGVVIPGTGITWQNRGAAFSLDPDHLLALAPGKQPFHTLNPAAARLSDGRTMVYGSMGGDGQPQTQAALFTRHVVQGMPLQQAVSAPRWLLGRTWGQASDSLKLEGRFSPQTLTALRALGHETEILPDFSEAVGHAGAIVRHNNGMLEGAFDPRSNGSAAGF</sequence>
<dbReference type="SUPFAM" id="SSF56235">
    <property type="entry name" value="N-terminal nucleophile aminohydrolases (Ntn hydrolases)"/>
    <property type="match status" value="1"/>
</dbReference>